<evidence type="ECO:0000256" key="1">
    <source>
        <dbReference type="ARBA" id="ARBA00022723"/>
    </source>
</evidence>
<dbReference type="InterPro" id="IPR000306">
    <property type="entry name" value="Znf_FYVE"/>
</dbReference>
<dbReference type="Gene3D" id="3.30.40.10">
    <property type="entry name" value="Zinc/RING finger domain, C3HC4 (zinc finger)"/>
    <property type="match status" value="1"/>
</dbReference>
<protein>
    <recommendedName>
        <fullName evidence="4">FYVE zinc finger domain-containing protein</fullName>
    </recommendedName>
</protein>
<dbReference type="Proteomes" id="UP000682733">
    <property type="component" value="Unassembled WGS sequence"/>
</dbReference>
<dbReference type="EMBL" id="CAJNOK010028363">
    <property type="protein sequence ID" value="CAF1433578.1"/>
    <property type="molecule type" value="Genomic_DNA"/>
</dbReference>
<proteinExistence type="predicted"/>
<comment type="caution">
    <text evidence="6">The sequence shown here is derived from an EMBL/GenBank/DDBJ whole genome shotgun (WGS) entry which is preliminary data.</text>
</comment>
<feature type="domain" description="FYVE zinc finger" evidence="4">
    <location>
        <begin position="84"/>
        <end position="122"/>
    </location>
</feature>
<keyword evidence="2" id="KW-0863">Zinc-finger</keyword>
<dbReference type="InterPro" id="IPR013083">
    <property type="entry name" value="Znf_RING/FYVE/PHD"/>
</dbReference>
<evidence type="ECO:0000256" key="2">
    <source>
        <dbReference type="ARBA" id="ARBA00022771"/>
    </source>
</evidence>
<organism evidence="6 7">
    <name type="scientific">Didymodactylos carnosus</name>
    <dbReference type="NCBI Taxonomy" id="1234261"/>
    <lineage>
        <taxon>Eukaryota</taxon>
        <taxon>Metazoa</taxon>
        <taxon>Spiralia</taxon>
        <taxon>Gnathifera</taxon>
        <taxon>Rotifera</taxon>
        <taxon>Eurotatoria</taxon>
        <taxon>Bdelloidea</taxon>
        <taxon>Philodinida</taxon>
        <taxon>Philodinidae</taxon>
        <taxon>Didymodactylos</taxon>
    </lineage>
</organism>
<dbReference type="Pfam" id="PF01363">
    <property type="entry name" value="FYVE"/>
    <property type="match status" value="1"/>
</dbReference>
<keyword evidence="3" id="KW-0862">Zinc</keyword>
<sequence length="138" mass="16126">VKYFIFEISKVKVFPQHAGGIMSKLQNRNNNNNNNRVLANTKIYLIDKNSLSIEQIQIIDKYIVNINDLFYIVQNPLPCRLSYDQRNTCNICEKKFSIIYRKSHRCKMCGIIQCSDCQSWEKIPHLGYTFPVNGIEGF</sequence>
<name>A0A8S2SZP2_9BILA</name>
<dbReference type="EMBL" id="CAJOBA010050151">
    <property type="protein sequence ID" value="CAF4231259.1"/>
    <property type="molecule type" value="Genomic_DNA"/>
</dbReference>
<dbReference type="AlphaFoldDB" id="A0A8S2SZP2"/>
<evidence type="ECO:0000313" key="7">
    <source>
        <dbReference type="Proteomes" id="UP000682733"/>
    </source>
</evidence>
<dbReference type="Proteomes" id="UP000677228">
    <property type="component" value="Unassembled WGS sequence"/>
</dbReference>
<dbReference type="InterPro" id="IPR011011">
    <property type="entry name" value="Znf_FYVE_PHD"/>
</dbReference>
<feature type="non-terminal residue" evidence="6">
    <location>
        <position position="1"/>
    </location>
</feature>
<evidence type="ECO:0000259" key="4">
    <source>
        <dbReference type="Pfam" id="PF01363"/>
    </source>
</evidence>
<evidence type="ECO:0000313" key="5">
    <source>
        <dbReference type="EMBL" id="CAF1433578.1"/>
    </source>
</evidence>
<reference evidence="6" key="1">
    <citation type="submission" date="2021-02" db="EMBL/GenBank/DDBJ databases">
        <authorList>
            <person name="Nowell W R."/>
        </authorList>
    </citation>
    <scope>NUCLEOTIDE SEQUENCE</scope>
</reference>
<dbReference type="SUPFAM" id="SSF57903">
    <property type="entry name" value="FYVE/PHD zinc finger"/>
    <property type="match status" value="1"/>
</dbReference>
<evidence type="ECO:0000313" key="6">
    <source>
        <dbReference type="EMBL" id="CAF4231259.1"/>
    </source>
</evidence>
<dbReference type="GO" id="GO:0008270">
    <property type="term" value="F:zinc ion binding"/>
    <property type="evidence" value="ECO:0007669"/>
    <property type="project" value="UniProtKB-KW"/>
</dbReference>
<gene>
    <name evidence="5" type="ORF">OVA965_LOCUS34148</name>
    <name evidence="6" type="ORF">TMI583_LOCUS35058</name>
</gene>
<evidence type="ECO:0000256" key="3">
    <source>
        <dbReference type="ARBA" id="ARBA00022833"/>
    </source>
</evidence>
<accession>A0A8S2SZP2</accession>
<keyword evidence="1" id="KW-0479">Metal-binding</keyword>